<dbReference type="AlphaFoldDB" id="A0AAW1PZC0"/>
<keyword evidence="2" id="KW-1185">Reference proteome</keyword>
<proteinExistence type="predicted"/>
<gene>
    <name evidence="1" type="ORF">WJX72_010785</name>
</gene>
<comment type="caution">
    <text evidence="1">The sequence shown here is derived from an EMBL/GenBank/DDBJ whole genome shotgun (WGS) entry which is preliminary data.</text>
</comment>
<evidence type="ECO:0000313" key="1">
    <source>
        <dbReference type="EMBL" id="KAK9814746.1"/>
    </source>
</evidence>
<reference evidence="1 2" key="1">
    <citation type="journal article" date="2024" name="Nat. Commun.">
        <title>Phylogenomics reveals the evolutionary origins of lichenization in chlorophyte algae.</title>
        <authorList>
            <person name="Puginier C."/>
            <person name="Libourel C."/>
            <person name="Otte J."/>
            <person name="Skaloud P."/>
            <person name="Haon M."/>
            <person name="Grisel S."/>
            <person name="Petersen M."/>
            <person name="Berrin J.G."/>
            <person name="Delaux P.M."/>
            <person name="Dal Grande F."/>
            <person name="Keller J."/>
        </authorList>
    </citation>
    <scope>NUCLEOTIDE SEQUENCE [LARGE SCALE GENOMIC DNA]</scope>
    <source>
        <strain evidence="1 2">SAG 2043</strain>
    </source>
</reference>
<evidence type="ECO:0000313" key="2">
    <source>
        <dbReference type="Proteomes" id="UP001489004"/>
    </source>
</evidence>
<accession>A0AAW1PZC0</accession>
<dbReference type="Proteomes" id="UP001489004">
    <property type="component" value="Unassembled WGS sequence"/>
</dbReference>
<protein>
    <submittedName>
        <fullName evidence="1">Uncharacterized protein</fullName>
    </submittedName>
</protein>
<sequence length="71" mass="7561">MTCPRPIQEPARLDPERVRHGAGVLTRLACFSKAPSSAQGWIALNFSCIPGHPMASMGGYSGYAAGRWNAS</sequence>
<organism evidence="1 2">
    <name type="scientific">[Myrmecia] bisecta</name>
    <dbReference type="NCBI Taxonomy" id="41462"/>
    <lineage>
        <taxon>Eukaryota</taxon>
        <taxon>Viridiplantae</taxon>
        <taxon>Chlorophyta</taxon>
        <taxon>core chlorophytes</taxon>
        <taxon>Trebouxiophyceae</taxon>
        <taxon>Trebouxiales</taxon>
        <taxon>Trebouxiaceae</taxon>
        <taxon>Myrmecia</taxon>
    </lineage>
</organism>
<name>A0AAW1PZC0_9CHLO</name>
<dbReference type="EMBL" id="JALJOR010000007">
    <property type="protein sequence ID" value="KAK9814746.1"/>
    <property type="molecule type" value="Genomic_DNA"/>
</dbReference>